<protein>
    <submittedName>
        <fullName evidence="2">DUF4123 domain-containing protein</fullName>
    </submittedName>
</protein>
<dbReference type="AlphaFoldDB" id="A0A4Z1C6E5"/>
<dbReference type="InterPro" id="IPR025391">
    <property type="entry name" value="DUF4123"/>
</dbReference>
<keyword evidence="3" id="KW-1185">Reference proteome</keyword>
<dbReference type="Pfam" id="PF13503">
    <property type="entry name" value="DUF4123"/>
    <property type="match status" value="1"/>
</dbReference>
<evidence type="ECO:0000259" key="1">
    <source>
        <dbReference type="Pfam" id="PF13503"/>
    </source>
</evidence>
<sequence length="260" mass="28534">MSDPSGFREQLQAASQALDNRGALYLVLSGTSEAKPVRHFYGTDGLTAVPLFQGTPYAGWHEVMPFLVQVTDTSGFLDWVDDTDAADWGWGLISDATLGEVFGHVRSLTKILLPDGKEVFFRYWDPRYLGALLSGVEDTCRANLMGPAQSIVLPDGEVINHPGTPGNATPAPEFPWFSLSAETLKKIAVLCWSRLVDNTISALGKKKHSPLIQYPGPVARQKVERQLRRLTSGEAVTELSPEHVQTIHHALLHEASRGTY</sequence>
<reference evidence="2 3" key="1">
    <citation type="submission" date="2019-04" db="EMBL/GenBank/DDBJ databases">
        <authorList>
            <person name="Park S."/>
            <person name="Yoon J.-H."/>
        </authorList>
    </citation>
    <scope>NUCLEOTIDE SEQUENCE [LARGE SCALE GENOMIC DNA]</scope>
    <source>
        <strain evidence="2 3">HJM-18</strain>
    </source>
</reference>
<dbReference type="OrthoDB" id="955748at2"/>
<gene>
    <name evidence="2" type="ORF">E5Q11_14080</name>
</gene>
<proteinExistence type="predicted"/>
<evidence type="ECO:0000313" key="3">
    <source>
        <dbReference type="Proteomes" id="UP000298325"/>
    </source>
</evidence>
<feature type="domain" description="DUF4123" evidence="1">
    <location>
        <begin position="24"/>
        <end position="138"/>
    </location>
</feature>
<organism evidence="2 3">
    <name type="scientific">Marinobacter confluentis</name>
    <dbReference type="NCBI Taxonomy" id="1697557"/>
    <lineage>
        <taxon>Bacteria</taxon>
        <taxon>Pseudomonadati</taxon>
        <taxon>Pseudomonadota</taxon>
        <taxon>Gammaproteobacteria</taxon>
        <taxon>Pseudomonadales</taxon>
        <taxon>Marinobacteraceae</taxon>
        <taxon>Marinobacter</taxon>
    </lineage>
</organism>
<dbReference type="Proteomes" id="UP000298325">
    <property type="component" value="Unassembled WGS sequence"/>
</dbReference>
<dbReference type="RefSeq" id="WP_135804080.1">
    <property type="nucleotide sequence ID" value="NZ_SRPF01000004.1"/>
</dbReference>
<evidence type="ECO:0000313" key="2">
    <source>
        <dbReference type="EMBL" id="TGN38855.1"/>
    </source>
</evidence>
<name>A0A4Z1C6E5_9GAMM</name>
<accession>A0A4Z1C6E5</accession>
<dbReference type="EMBL" id="SRPF01000004">
    <property type="protein sequence ID" value="TGN38855.1"/>
    <property type="molecule type" value="Genomic_DNA"/>
</dbReference>
<comment type="caution">
    <text evidence="2">The sequence shown here is derived from an EMBL/GenBank/DDBJ whole genome shotgun (WGS) entry which is preliminary data.</text>
</comment>